<dbReference type="Proteomes" id="UP000824890">
    <property type="component" value="Unassembled WGS sequence"/>
</dbReference>
<name>A0ABQ7ZT06_BRANA</name>
<sequence>LLYDKGPVSSGGYNVHAMGESSSVGGAGHQLNLITAGSVTVATASSSTPNIGDIDEKAITTENPEDVAVAFAEAAKVVVYKGDIRQKPTRKEKAPKYTFKDSFVILNHGCGQAVENCDILPRWIE</sequence>
<keyword evidence="2" id="KW-1185">Reference proteome</keyword>
<gene>
    <name evidence="1" type="ORF">HID58_059288</name>
</gene>
<evidence type="ECO:0000313" key="2">
    <source>
        <dbReference type="Proteomes" id="UP000824890"/>
    </source>
</evidence>
<reference evidence="1 2" key="1">
    <citation type="submission" date="2021-05" db="EMBL/GenBank/DDBJ databases">
        <title>Genome Assembly of Synthetic Allotetraploid Brassica napus Reveals Homoeologous Exchanges between Subgenomes.</title>
        <authorList>
            <person name="Davis J.T."/>
        </authorList>
    </citation>
    <scope>NUCLEOTIDE SEQUENCE [LARGE SCALE GENOMIC DNA]</scope>
    <source>
        <strain evidence="2">cv. Da-Ae</strain>
        <tissue evidence="1">Seedling</tissue>
    </source>
</reference>
<evidence type="ECO:0008006" key="3">
    <source>
        <dbReference type="Google" id="ProtNLM"/>
    </source>
</evidence>
<accession>A0ABQ7ZT06</accession>
<organism evidence="1 2">
    <name type="scientific">Brassica napus</name>
    <name type="common">Rape</name>
    <dbReference type="NCBI Taxonomy" id="3708"/>
    <lineage>
        <taxon>Eukaryota</taxon>
        <taxon>Viridiplantae</taxon>
        <taxon>Streptophyta</taxon>
        <taxon>Embryophyta</taxon>
        <taxon>Tracheophyta</taxon>
        <taxon>Spermatophyta</taxon>
        <taxon>Magnoliopsida</taxon>
        <taxon>eudicotyledons</taxon>
        <taxon>Gunneridae</taxon>
        <taxon>Pentapetalae</taxon>
        <taxon>rosids</taxon>
        <taxon>malvids</taxon>
        <taxon>Brassicales</taxon>
        <taxon>Brassicaceae</taxon>
        <taxon>Brassiceae</taxon>
        <taxon>Brassica</taxon>
    </lineage>
</organism>
<evidence type="ECO:0000313" key="1">
    <source>
        <dbReference type="EMBL" id="KAH0883192.1"/>
    </source>
</evidence>
<comment type="caution">
    <text evidence="1">The sequence shown here is derived from an EMBL/GenBank/DDBJ whole genome shotgun (WGS) entry which is preliminary data.</text>
</comment>
<feature type="non-terminal residue" evidence="1">
    <location>
        <position position="1"/>
    </location>
</feature>
<proteinExistence type="predicted"/>
<protein>
    <recommendedName>
        <fullName evidence="3">Polyprotein</fullName>
    </recommendedName>
</protein>
<dbReference type="EMBL" id="JAGKQM010000014">
    <property type="protein sequence ID" value="KAH0883192.1"/>
    <property type="molecule type" value="Genomic_DNA"/>
</dbReference>